<sequence length="326" mass="37871">MSQSIISTADLISHRVTIYLGIPIFFLGMIGGFLNIIVFLSLKTFRNSSCAFYLTVMAMVSIGYLFSGLLTFIMMYGFGIDWTKQSRSYCIFREGFVHICILIAFTCLCLATIDQFLATCSSPRWQQLCNIKLARRLCITFVILWFLYGILFFTSYDLIIDSSTGNLDCMVINQTFEQYFKIWHVLIFLGVLPISVTVLFGCLAYRNVQRLSYRTLPLVRRELDKQLTLMVLMHIVFNFCALMPYLVINVVILHPYMTQNPVANAISACIRILSIILFYSCFACPFYIYICASERFRHQLVFVLYKIHLQRWRRRNVVIDLVIPQQ</sequence>
<keyword evidence="3 5" id="KW-1133">Transmembrane helix</keyword>
<feature type="transmembrane region" description="Helical" evidence="5">
    <location>
        <begin position="265"/>
        <end position="290"/>
    </location>
</feature>
<feature type="transmembrane region" description="Helical" evidence="5">
    <location>
        <begin position="137"/>
        <end position="156"/>
    </location>
</feature>
<dbReference type="PROSITE" id="PS50262">
    <property type="entry name" value="G_PROTEIN_RECEP_F1_2"/>
    <property type="match status" value="1"/>
</dbReference>
<dbReference type="Proteomes" id="UP000663823">
    <property type="component" value="Unassembled WGS sequence"/>
</dbReference>
<organism evidence="7 9">
    <name type="scientific">Rotaria sordida</name>
    <dbReference type="NCBI Taxonomy" id="392033"/>
    <lineage>
        <taxon>Eukaryota</taxon>
        <taxon>Metazoa</taxon>
        <taxon>Spiralia</taxon>
        <taxon>Gnathifera</taxon>
        <taxon>Rotifera</taxon>
        <taxon>Eurotatoria</taxon>
        <taxon>Bdelloidea</taxon>
        <taxon>Philodinida</taxon>
        <taxon>Philodinidae</taxon>
        <taxon>Rotaria</taxon>
    </lineage>
</organism>
<dbReference type="AlphaFoldDB" id="A0A814GN81"/>
<keyword evidence="2 5" id="KW-0812">Transmembrane</keyword>
<evidence type="ECO:0000259" key="6">
    <source>
        <dbReference type="PROSITE" id="PS50262"/>
    </source>
</evidence>
<evidence type="ECO:0000256" key="3">
    <source>
        <dbReference type="ARBA" id="ARBA00022989"/>
    </source>
</evidence>
<feature type="domain" description="G-protein coupled receptors family 1 profile" evidence="6">
    <location>
        <begin position="31"/>
        <end position="288"/>
    </location>
</feature>
<proteinExistence type="predicted"/>
<evidence type="ECO:0000256" key="2">
    <source>
        <dbReference type="ARBA" id="ARBA00022692"/>
    </source>
</evidence>
<gene>
    <name evidence="8" type="ORF">OTI717_LOCUS29574</name>
    <name evidence="7" type="ORF">RFH988_LOCUS14064</name>
</gene>
<comment type="subcellular location">
    <subcellularLocation>
        <location evidence="1">Membrane</location>
    </subcellularLocation>
</comment>
<dbReference type="EMBL" id="CAJNOO010000640">
    <property type="protein sequence ID" value="CAF0998939.1"/>
    <property type="molecule type" value="Genomic_DNA"/>
</dbReference>
<dbReference type="SUPFAM" id="SSF81321">
    <property type="entry name" value="Family A G protein-coupled receptor-like"/>
    <property type="match status" value="1"/>
</dbReference>
<feature type="transmembrane region" description="Helical" evidence="5">
    <location>
        <begin position="18"/>
        <end position="40"/>
    </location>
</feature>
<dbReference type="InterPro" id="IPR017452">
    <property type="entry name" value="GPCR_Rhodpsn_7TM"/>
</dbReference>
<evidence type="ECO:0000256" key="4">
    <source>
        <dbReference type="ARBA" id="ARBA00023136"/>
    </source>
</evidence>
<evidence type="ECO:0000313" key="9">
    <source>
        <dbReference type="Proteomes" id="UP000663882"/>
    </source>
</evidence>
<protein>
    <recommendedName>
        <fullName evidence="6">G-protein coupled receptors family 1 profile domain-containing protein</fullName>
    </recommendedName>
</protein>
<dbReference type="InterPro" id="IPR052954">
    <property type="entry name" value="GPCR-Ligand_Int"/>
</dbReference>
<reference evidence="7" key="1">
    <citation type="submission" date="2021-02" db="EMBL/GenBank/DDBJ databases">
        <authorList>
            <person name="Nowell W R."/>
        </authorList>
    </citation>
    <scope>NUCLEOTIDE SEQUENCE</scope>
</reference>
<feature type="transmembrane region" description="Helical" evidence="5">
    <location>
        <begin position="96"/>
        <end position="117"/>
    </location>
</feature>
<dbReference type="Gene3D" id="1.20.1070.10">
    <property type="entry name" value="Rhodopsin 7-helix transmembrane proteins"/>
    <property type="match status" value="1"/>
</dbReference>
<dbReference type="OrthoDB" id="10017249at2759"/>
<accession>A0A814GN81</accession>
<evidence type="ECO:0000313" key="7">
    <source>
        <dbReference type="EMBL" id="CAF0998939.1"/>
    </source>
</evidence>
<evidence type="ECO:0000313" key="8">
    <source>
        <dbReference type="EMBL" id="CAF4011478.1"/>
    </source>
</evidence>
<feature type="transmembrane region" description="Helical" evidence="5">
    <location>
        <begin position="227"/>
        <end position="253"/>
    </location>
</feature>
<feature type="transmembrane region" description="Helical" evidence="5">
    <location>
        <begin position="182"/>
        <end position="206"/>
    </location>
</feature>
<name>A0A814GN81_9BILA</name>
<dbReference type="PANTHER" id="PTHR46641:SF25">
    <property type="entry name" value="CNMAMIDE RECEPTOR-RELATED"/>
    <property type="match status" value="1"/>
</dbReference>
<dbReference type="Proteomes" id="UP000663882">
    <property type="component" value="Unassembled WGS sequence"/>
</dbReference>
<dbReference type="EMBL" id="CAJOAX010007520">
    <property type="protein sequence ID" value="CAF4011478.1"/>
    <property type="molecule type" value="Genomic_DNA"/>
</dbReference>
<evidence type="ECO:0000256" key="5">
    <source>
        <dbReference type="SAM" id="Phobius"/>
    </source>
</evidence>
<dbReference type="GO" id="GO:0016020">
    <property type="term" value="C:membrane"/>
    <property type="evidence" value="ECO:0007669"/>
    <property type="project" value="UniProtKB-SubCell"/>
</dbReference>
<feature type="transmembrane region" description="Helical" evidence="5">
    <location>
        <begin position="52"/>
        <end position="76"/>
    </location>
</feature>
<dbReference type="PANTHER" id="PTHR46641">
    <property type="entry name" value="FMRFAMIDE RECEPTOR-RELATED"/>
    <property type="match status" value="1"/>
</dbReference>
<evidence type="ECO:0000256" key="1">
    <source>
        <dbReference type="ARBA" id="ARBA00004370"/>
    </source>
</evidence>
<keyword evidence="4 5" id="KW-0472">Membrane</keyword>
<comment type="caution">
    <text evidence="7">The sequence shown here is derived from an EMBL/GenBank/DDBJ whole genome shotgun (WGS) entry which is preliminary data.</text>
</comment>